<keyword evidence="3" id="KW-1185">Reference proteome</keyword>
<keyword evidence="1" id="KW-1133">Transmembrane helix</keyword>
<dbReference type="EMBL" id="FOAN01000013">
    <property type="protein sequence ID" value="SEM51509.1"/>
    <property type="molecule type" value="Genomic_DNA"/>
</dbReference>
<proteinExistence type="predicted"/>
<gene>
    <name evidence="2" type="ORF">SAMN04515666_11357</name>
</gene>
<feature type="transmembrane region" description="Helical" evidence="1">
    <location>
        <begin position="135"/>
        <end position="156"/>
    </location>
</feature>
<dbReference type="STRING" id="1036779.SAMN04515666_11357"/>
<reference evidence="3" key="1">
    <citation type="submission" date="2016-10" db="EMBL/GenBank/DDBJ databases">
        <authorList>
            <person name="Varghese N."/>
            <person name="Submissions S."/>
        </authorList>
    </citation>
    <scope>NUCLEOTIDE SEQUENCE [LARGE SCALE GENOMIC DNA]</scope>
    <source>
        <strain evidence="3">LMG 26383,CCUG 61248,R- 45681</strain>
    </source>
</reference>
<keyword evidence="1" id="KW-0812">Transmembrane</keyword>
<dbReference type="RefSeq" id="WP_091842127.1">
    <property type="nucleotide sequence ID" value="NZ_FOAN01000013.1"/>
</dbReference>
<evidence type="ECO:0000313" key="3">
    <source>
        <dbReference type="Proteomes" id="UP000199664"/>
    </source>
</evidence>
<organism evidence="2 3">
    <name type="scientific">Bosea lupini</name>
    <dbReference type="NCBI Taxonomy" id="1036779"/>
    <lineage>
        <taxon>Bacteria</taxon>
        <taxon>Pseudomonadati</taxon>
        <taxon>Pseudomonadota</taxon>
        <taxon>Alphaproteobacteria</taxon>
        <taxon>Hyphomicrobiales</taxon>
        <taxon>Boseaceae</taxon>
        <taxon>Bosea</taxon>
    </lineage>
</organism>
<feature type="transmembrane region" description="Helical" evidence="1">
    <location>
        <begin position="12"/>
        <end position="31"/>
    </location>
</feature>
<sequence>MAAEQAETGPLWWAGVATLGLVFLAYGYGILPVARDRLVAVELEAPLPVRQVLIQLSGRNPDSYYTQYVDASLPDRGKVVIRPVAKVLIPEIESLRRGQVRFLVDPSRLRIYEAAIDGRIVQSYAGSAGRQRSHAFIALGAGVFCVCVGALGLAPLRQARDKKQARPKS</sequence>
<dbReference type="AlphaFoldDB" id="A0A1H7Z208"/>
<evidence type="ECO:0000256" key="1">
    <source>
        <dbReference type="SAM" id="Phobius"/>
    </source>
</evidence>
<keyword evidence="1" id="KW-0472">Membrane</keyword>
<evidence type="ECO:0000313" key="2">
    <source>
        <dbReference type="EMBL" id="SEM51509.1"/>
    </source>
</evidence>
<accession>A0A1H7Z208</accession>
<name>A0A1H7Z208_9HYPH</name>
<dbReference type="Proteomes" id="UP000199664">
    <property type="component" value="Unassembled WGS sequence"/>
</dbReference>
<dbReference type="OrthoDB" id="8160297at2"/>
<protein>
    <submittedName>
        <fullName evidence="2">Uncharacterized protein</fullName>
    </submittedName>
</protein>